<evidence type="ECO:0000256" key="5">
    <source>
        <dbReference type="ARBA" id="ARBA00022737"/>
    </source>
</evidence>
<dbReference type="GO" id="GO:0000974">
    <property type="term" value="C:Prp19 complex"/>
    <property type="evidence" value="ECO:0007669"/>
    <property type="project" value="TreeGrafter"/>
</dbReference>
<feature type="compositionally biased region" description="Acidic residues" evidence="9">
    <location>
        <begin position="945"/>
        <end position="954"/>
    </location>
</feature>
<dbReference type="InterPro" id="IPR056350">
    <property type="entry name" value="HAT_Syf1_central"/>
</dbReference>
<comment type="similarity">
    <text evidence="2">Belongs to the crooked-neck family.</text>
</comment>
<proteinExistence type="inferred from homology"/>
<keyword evidence="13" id="KW-1185">Reference proteome</keyword>
<dbReference type="InterPro" id="IPR003107">
    <property type="entry name" value="HAT"/>
</dbReference>
<feature type="domain" description="Pre-mRNA-splicing factor Syf1/CRNKL1-like C-terminal HAT-repeats" evidence="11">
    <location>
        <begin position="439"/>
        <end position="822"/>
    </location>
</feature>
<organism evidence="13 14">
    <name type="scientific">Cyclospora cayetanensis</name>
    <dbReference type="NCBI Taxonomy" id="88456"/>
    <lineage>
        <taxon>Eukaryota</taxon>
        <taxon>Sar</taxon>
        <taxon>Alveolata</taxon>
        <taxon>Apicomplexa</taxon>
        <taxon>Conoidasida</taxon>
        <taxon>Coccidia</taxon>
        <taxon>Eucoccidiorida</taxon>
        <taxon>Eimeriorina</taxon>
        <taxon>Eimeriidae</taxon>
        <taxon>Cyclospora</taxon>
    </lineage>
</organism>
<comment type="subcellular location">
    <subcellularLocation>
        <location evidence="1">Nucleus</location>
    </subcellularLocation>
</comment>
<evidence type="ECO:0000256" key="4">
    <source>
        <dbReference type="ARBA" id="ARBA00022728"/>
    </source>
</evidence>
<keyword evidence="5" id="KW-0677">Repeat</keyword>
<dbReference type="Gene3D" id="1.25.40.10">
    <property type="entry name" value="Tetratricopeptide repeat domain"/>
    <property type="match status" value="3"/>
</dbReference>
<dbReference type="AlphaFoldDB" id="A0A6P6S2W0"/>
<evidence type="ECO:0000256" key="3">
    <source>
        <dbReference type="ARBA" id="ARBA00022664"/>
    </source>
</evidence>
<dbReference type="RefSeq" id="XP_026193620.1">
    <property type="nucleotide sequence ID" value="XM_026337835.1"/>
</dbReference>
<gene>
    <name evidence="14" type="primary">LOC34623449</name>
</gene>
<dbReference type="Gene3D" id="1.25.40.430">
    <property type="match status" value="1"/>
</dbReference>
<dbReference type="PANTHER" id="PTHR11246">
    <property type="entry name" value="PRE-MRNA SPLICING FACTOR"/>
    <property type="match status" value="1"/>
</dbReference>
<feature type="domain" description="Pre-mRNA-splicing factor SYF1 central HAT repeats" evidence="10">
    <location>
        <begin position="227"/>
        <end position="435"/>
    </location>
</feature>
<sequence>MAVAGPSEEGRGVNSPSAPASEGAMRGEKEGSGEDAQAAAEAAEAAAALDLSELVGGDADIAYEQELRRDPYQLKVWLAYLKSRAEAKPAIRFVIYERAVRSLPGSYKLWRRYLLERVALCKSIAQPPSGPSAAPLYAATNAAFERCLVHLSRMPEIWRMYLSFLQEQQQLTRCRRAFDAALRALAVTQHELLWSDMMDYVKKCGVSETAVCMYRRWIMLEPERGDEFALYLSSIGRYDESASQLAAMASDPTITPASGRTRHELWLELCKLVAAHSDSIHSMRVEDILRSGIARFSDAVASLWCSLASHYVRMGLMAKARDIYEEAVSSVSTIRDLALVYEAYAAFEEAVVAKLLQGQQQEQHADPAAAAAAAKEIDFAIARLERLTERRPLLISSCKLRQNPHNVHEWLARAELMQDDPKKVVETFTEAVATVKADQAVGRVGVLWIAFARFYEAHGDLENAAKVFERAVQASFRTIDDLASVWCEAVEMHLRHGLFKEALRLVRSAVRSSRKSQEAKEAQSRLFRSVKLWALTADVEEMFGSMETVRACYDKMFQLKVITPQLVINFAHYLEERGYYEESFRVYERGIAAFHWPHVNAIWLMYLTKFVSRYRSTKLERARELFQQATADVPPKYAKNLFLLYAKLEETYGLAKHALAIYSAATKAVLPEDKLDMFCVYIARTSELFGVARTRKIFEEAIETLPSKDVRRVCMRYATVEKSLGEIDRARAIYQHAANLCDPTKDQEFWDEWRNLEVAYGNEDTFKDMLRIKRSVIAQYSQVHHNVAELTASEVPKPLPADPVKEAAAQLAREEAERQQALRQEESLQEQLRFQQKQQAEMQELQQAEAEFQELQRSRRQAATLASLQSDAPMFVASKAFDGVRLGYAFKTGAQGLGYYLDEAQVGRAFLESREKAFLQGARLLGRSPSNTDKAPVRARRQQEEVDIDLDDMPVEEKGVPDTVFGSLKRQ</sequence>
<keyword evidence="3" id="KW-0507">mRNA processing</keyword>
<evidence type="ECO:0000256" key="2">
    <source>
        <dbReference type="ARBA" id="ARBA00008644"/>
    </source>
</evidence>
<dbReference type="PANTHER" id="PTHR11246:SF5">
    <property type="entry name" value="PRE-MRNA-SPLICING FACTOR SYF1"/>
    <property type="match status" value="1"/>
</dbReference>
<dbReference type="InterPro" id="IPR011990">
    <property type="entry name" value="TPR-like_helical_dom_sf"/>
</dbReference>
<dbReference type="OrthoDB" id="10067343at2759"/>
<evidence type="ECO:0000313" key="14">
    <source>
        <dbReference type="RefSeq" id="XP_026193620.1"/>
    </source>
</evidence>
<evidence type="ECO:0000256" key="1">
    <source>
        <dbReference type="ARBA" id="ARBA00004123"/>
    </source>
</evidence>
<dbReference type="InterPro" id="IPR045075">
    <property type="entry name" value="Syf1-like"/>
</dbReference>
<dbReference type="GO" id="GO:0071007">
    <property type="term" value="C:U2-type catalytic step 2 spliceosome"/>
    <property type="evidence" value="ECO:0007669"/>
    <property type="project" value="TreeGrafter"/>
</dbReference>
<dbReference type="GeneID" id="34623449"/>
<feature type="coiled-coil region" evidence="8">
    <location>
        <begin position="804"/>
        <end position="865"/>
    </location>
</feature>
<keyword evidence="6" id="KW-0508">mRNA splicing</keyword>
<keyword evidence="7" id="KW-0539">Nucleus</keyword>
<evidence type="ECO:0000259" key="11">
    <source>
        <dbReference type="Pfam" id="PF23231"/>
    </source>
</evidence>
<name>A0A6P6S2W0_9EIME</name>
<dbReference type="Proteomes" id="UP000515125">
    <property type="component" value="Unplaced"/>
</dbReference>
<evidence type="ECO:0000259" key="12">
    <source>
        <dbReference type="Pfam" id="PF23233"/>
    </source>
</evidence>
<dbReference type="GO" id="GO:0071014">
    <property type="term" value="C:post-mRNA release spliceosomal complex"/>
    <property type="evidence" value="ECO:0007669"/>
    <property type="project" value="TreeGrafter"/>
</dbReference>
<reference evidence="14" key="1">
    <citation type="submission" date="2025-08" db="UniProtKB">
        <authorList>
            <consortium name="RefSeq"/>
        </authorList>
    </citation>
    <scope>IDENTIFICATION</scope>
</reference>
<evidence type="ECO:0000256" key="9">
    <source>
        <dbReference type="SAM" id="MobiDB-lite"/>
    </source>
</evidence>
<evidence type="ECO:0000256" key="6">
    <source>
        <dbReference type="ARBA" id="ARBA00023187"/>
    </source>
</evidence>
<evidence type="ECO:0000256" key="7">
    <source>
        <dbReference type="ARBA" id="ARBA00023242"/>
    </source>
</evidence>
<dbReference type="FunFam" id="1.25.40.10:FF:000137">
    <property type="entry name" value="Pre-mRNA-splicing factor syf1"/>
    <property type="match status" value="1"/>
</dbReference>
<dbReference type="Pfam" id="PF23220">
    <property type="entry name" value="HAT_Syf1_M"/>
    <property type="match status" value="1"/>
</dbReference>
<dbReference type="GO" id="GO:0000349">
    <property type="term" value="P:generation of catalytic spliceosome for first transesterification step"/>
    <property type="evidence" value="ECO:0007669"/>
    <property type="project" value="TreeGrafter"/>
</dbReference>
<feature type="region of interest" description="Disordered" evidence="9">
    <location>
        <begin position="1"/>
        <end position="39"/>
    </location>
</feature>
<accession>A0A6P6S2W0</accession>
<protein>
    <submittedName>
        <fullName evidence="14">Pre-mRNA-splicing factor SYF1</fullName>
    </submittedName>
</protein>
<evidence type="ECO:0000256" key="8">
    <source>
        <dbReference type="SAM" id="Coils"/>
    </source>
</evidence>
<evidence type="ECO:0000259" key="10">
    <source>
        <dbReference type="Pfam" id="PF23220"/>
    </source>
</evidence>
<dbReference type="InterPro" id="IPR055433">
    <property type="entry name" value="HAT_Syf1-like_N"/>
</dbReference>
<evidence type="ECO:0000313" key="13">
    <source>
        <dbReference type="Proteomes" id="UP000515125"/>
    </source>
</evidence>
<dbReference type="SMART" id="SM00386">
    <property type="entry name" value="HAT"/>
    <property type="match status" value="11"/>
</dbReference>
<feature type="domain" description="Pre-mRNA-splicing factor Syf1-like N-terminal HAT-repeats" evidence="12">
    <location>
        <begin position="60"/>
        <end position="223"/>
    </location>
</feature>
<feature type="region of interest" description="Disordered" evidence="9">
    <location>
        <begin position="927"/>
        <end position="971"/>
    </location>
</feature>
<dbReference type="InterPro" id="IPR055430">
    <property type="entry name" value="HAT_Syf1_CNRKL1_C"/>
</dbReference>
<dbReference type="FunFam" id="1.25.40.10:FF:000023">
    <property type="entry name" value="Pre-mRNA-splicing factor SYF1"/>
    <property type="match status" value="1"/>
</dbReference>
<dbReference type="Pfam" id="PF23231">
    <property type="entry name" value="HAT_Syf1_CNRKL1_C"/>
    <property type="match status" value="1"/>
</dbReference>
<keyword evidence="4" id="KW-0747">Spliceosome</keyword>
<keyword evidence="8" id="KW-0175">Coiled coil</keyword>
<dbReference type="SUPFAM" id="SSF48452">
    <property type="entry name" value="TPR-like"/>
    <property type="match status" value="4"/>
</dbReference>
<dbReference type="Pfam" id="PF23233">
    <property type="entry name" value="HAT_Syf1_CNRKL1_N"/>
    <property type="match status" value="1"/>
</dbReference>